<evidence type="ECO:0000259" key="3">
    <source>
        <dbReference type="Pfam" id="PF23647"/>
    </source>
</evidence>
<feature type="compositionally biased region" description="Pro residues" evidence="1">
    <location>
        <begin position="480"/>
        <end position="493"/>
    </location>
</feature>
<dbReference type="OrthoDB" id="10250284at2759"/>
<sequence length="728" mass="79729">MASNESQSHLVSLKVMRVSRPTLTTAWEPFYSSSPSFSAHSTSSILSLQTKEPLPGHPNTLRDLTHVTEVLMLPAAFGAIQLGETFSGCIAVNNDSKTFDIEGVYLKVEMQTNTAKIVLAEAGGPDHRLTTADTMEDVVNYEIKELGQHVLACTVSYNVPEHIRHERPQLESVLSFRKFYKFQVTNPLSVKTKIHTPRCPSSLLSAWEREKVFLELHVQNLTQETMWLSKIVFECTENWTSTDSNGNKDGVTIFSGAMALMQPQDLRQYVYVLSPKVIPKFPPSFAPGSSIPLGKLHLEWRSSLGEPGRLSTSMLSRKIPLVEGLLQQQQQQQQPAPAPPPKQNVSAVPPYLQRSNTVGGVASPRAQSPSQRPMSPPISVGTIPAPYRPGSPFRNRTLPIQPRVQSPIPLTPNDSGRRPGEDVEVDLVVRNIPRDNIRVDQPFGIEFTLSVSAPVPPSPAGQRRKQRHLTLVVQHLEPPRPIPASGVPPPPTIVPGSWSPRLPSSGFSTPSPYGTPYRGEFPDNLSQKLLMASPRHVPDGVDSEDTDSEEGGDGRETARETPGLRGVSGTISSLPPPFTSNEESNDKKQDVLFLGTSTLLLPPIRLIVSEKTDTETSEGDDADAQGHARNVSTSTITTQSEADSELEVIVGGGRAVQVIISQDFELQYIPIRTGFATAGGLRVLLVADRLVDAEEADAIRHVRSQSVAREKVRSLREWGVIAEMWVQS</sequence>
<dbReference type="AlphaFoldDB" id="A0A4S4MAX9"/>
<dbReference type="Proteomes" id="UP000308730">
    <property type="component" value="Unassembled WGS sequence"/>
</dbReference>
<evidence type="ECO:0000259" key="2">
    <source>
        <dbReference type="Pfam" id="PF06159"/>
    </source>
</evidence>
<name>A0A4S4MAX9_9APHY</name>
<feature type="region of interest" description="Disordered" evidence="1">
    <location>
        <begin position="612"/>
        <end position="638"/>
    </location>
</feature>
<feature type="region of interest" description="Disordered" evidence="1">
    <location>
        <begin position="326"/>
        <end position="420"/>
    </location>
</feature>
<feature type="domain" description="Trafficking protein particle complex subunit 13 middle" evidence="3">
    <location>
        <begin position="188"/>
        <end position="320"/>
    </location>
</feature>
<dbReference type="InterPro" id="IPR010378">
    <property type="entry name" value="TRAPPC13"/>
</dbReference>
<evidence type="ECO:0000313" key="5">
    <source>
        <dbReference type="Proteomes" id="UP000308730"/>
    </source>
</evidence>
<comment type="caution">
    <text evidence="4">The sequence shown here is derived from an EMBL/GenBank/DDBJ whole genome shotgun (WGS) entry which is preliminary data.</text>
</comment>
<evidence type="ECO:0000256" key="1">
    <source>
        <dbReference type="SAM" id="MobiDB-lite"/>
    </source>
</evidence>
<accession>A0A4S4MAX9</accession>
<feature type="compositionally biased region" description="Acidic residues" evidence="1">
    <location>
        <begin position="541"/>
        <end position="551"/>
    </location>
</feature>
<dbReference type="EMBL" id="SGPM01000420">
    <property type="protein sequence ID" value="THH22365.1"/>
    <property type="molecule type" value="Genomic_DNA"/>
</dbReference>
<dbReference type="InterPro" id="IPR055427">
    <property type="entry name" value="TRAPPC13_N"/>
</dbReference>
<feature type="domain" description="Trafficking protein particle complex subunit 13 N-terminal" evidence="2">
    <location>
        <begin position="9"/>
        <end position="184"/>
    </location>
</feature>
<dbReference type="Pfam" id="PF23647">
    <property type="entry name" value="TRAPPC13_M"/>
    <property type="match status" value="1"/>
</dbReference>
<gene>
    <name evidence="4" type="ORF">EUX98_g8221</name>
</gene>
<dbReference type="PANTHER" id="PTHR13134:SF3">
    <property type="entry name" value="TRAFFICKING PROTEIN PARTICLE COMPLEX SUBUNIT 13"/>
    <property type="match status" value="1"/>
</dbReference>
<dbReference type="InterPro" id="IPR055429">
    <property type="entry name" value="TRAPPC13_M"/>
</dbReference>
<feature type="region of interest" description="Disordered" evidence="1">
    <location>
        <begin position="535"/>
        <end position="586"/>
    </location>
</feature>
<dbReference type="Pfam" id="PF06159">
    <property type="entry name" value="TRAPPC13_N"/>
    <property type="match status" value="1"/>
</dbReference>
<keyword evidence="5" id="KW-1185">Reference proteome</keyword>
<feature type="region of interest" description="Disordered" evidence="1">
    <location>
        <begin position="480"/>
        <end position="522"/>
    </location>
</feature>
<dbReference type="GO" id="GO:1990072">
    <property type="term" value="C:TRAPPIII protein complex"/>
    <property type="evidence" value="ECO:0007669"/>
    <property type="project" value="TreeGrafter"/>
</dbReference>
<proteinExistence type="predicted"/>
<evidence type="ECO:0008006" key="6">
    <source>
        <dbReference type="Google" id="ProtNLM"/>
    </source>
</evidence>
<dbReference type="PANTHER" id="PTHR13134">
    <property type="entry name" value="TRAFFICKING PROTEIN PARTICLE COMPLEX SUBUNIT 13"/>
    <property type="match status" value="1"/>
</dbReference>
<evidence type="ECO:0000313" key="4">
    <source>
        <dbReference type="EMBL" id="THH22365.1"/>
    </source>
</evidence>
<reference evidence="4 5" key="1">
    <citation type="submission" date="2019-02" db="EMBL/GenBank/DDBJ databases">
        <title>Genome sequencing of the rare red list fungi Antrodiella citrinella (Flaviporus citrinellus).</title>
        <authorList>
            <person name="Buettner E."/>
            <person name="Kellner H."/>
        </authorList>
    </citation>
    <scope>NUCLEOTIDE SEQUENCE [LARGE SCALE GENOMIC DNA]</scope>
    <source>
        <strain evidence="4 5">DSM 108506</strain>
    </source>
</reference>
<protein>
    <recommendedName>
        <fullName evidence="6">Trafficking protein particle complex subunit 13</fullName>
    </recommendedName>
</protein>
<organism evidence="4 5">
    <name type="scientific">Antrodiella citrinella</name>
    <dbReference type="NCBI Taxonomy" id="2447956"/>
    <lineage>
        <taxon>Eukaryota</taxon>
        <taxon>Fungi</taxon>
        <taxon>Dikarya</taxon>
        <taxon>Basidiomycota</taxon>
        <taxon>Agaricomycotina</taxon>
        <taxon>Agaricomycetes</taxon>
        <taxon>Polyporales</taxon>
        <taxon>Steccherinaceae</taxon>
        <taxon>Antrodiella</taxon>
    </lineage>
</organism>